<sequence length="307" mass="34781">MAKMDFLKLYLGGNYSACKNILEGTEVQGTKNIHSNLDEIVMEYLYQNNGALCQAMIEQSGDREKWSEILNRFMKLHSNYRSLSVIPLDLELNVIYNTLWWFLTRPSSLRYKTLHVQSVLDSVSRCLTKVLKSCQVSVLGQELCSHDSGRLITLLKQASDLLLKLSAVACIQLLSVVTLTVHVLLRQQEAESLRECMPVLRKAIEQLELVRLHVLRETKRGNEETYFKFGLTQANSTASLNNCGDTINAFVITGSIVCAVNGEIEEAMDCLKQFTEEGNCFPFIYNYLKAYCCLHSQHYAEAKLCLA</sequence>
<reference evidence="1" key="1">
    <citation type="submission" date="2015-11" db="EMBL/GenBank/DDBJ databases">
        <title>De novo transcriptome assembly of four potential Pierce s Disease insect vectors from Arizona vineyards.</title>
        <authorList>
            <person name="Tassone E.E."/>
        </authorList>
    </citation>
    <scope>NUCLEOTIDE SEQUENCE</scope>
</reference>
<feature type="non-terminal residue" evidence="1">
    <location>
        <position position="307"/>
    </location>
</feature>
<proteinExistence type="predicted"/>
<evidence type="ECO:0000313" key="1">
    <source>
        <dbReference type="EMBL" id="JAT36790.1"/>
    </source>
</evidence>
<organism evidence="1">
    <name type="scientific">Graphocephala atropunctata</name>
    <dbReference type="NCBI Taxonomy" id="36148"/>
    <lineage>
        <taxon>Eukaryota</taxon>
        <taxon>Metazoa</taxon>
        <taxon>Ecdysozoa</taxon>
        <taxon>Arthropoda</taxon>
        <taxon>Hexapoda</taxon>
        <taxon>Insecta</taxon>
        <taxon>Pterygota</taxon>
        <taxon>Neoptera</taxon>
        <taxon>Paraneoptera</taxon>
        <taxon>Hemiptera</taxon>
        <taxon>Auchenorrhyncha</taxon>
        <taxon>Membracoidea</taxon>
        <taxon>Cicadellidae</taxon>
        <taxon>Cicadellinae</taxon>
        <taxon>Cicadellini</taxon>
        <taxon>Graphocephala</taxon>
    </lineage>
</organism>
<dbReference type="EMBL" id="GEBQ01003187">
    <property type="protein sequence ID" value="JAT36790.1"/>
    <property type="molecule type" value="Transcribed_RNA"/>
</dbReference>
<dbReference type="AlphaFoldDB" id="A0A1B6MLG3"/>
<protein>
    <submittedName>
        <fullName evidence="1">Uncharacterized protein</fullName>
    </submittedName>
</protein>
<accession>A0A1B6MLG3</accession>
<name>A0A1B6MLG3_9HEMI</name>
<gene>
    <name evidence="1" type="ORF">g.5743</name>
</gene>